<dbReference type="EMBL" id="JAEPIV010000029">
    <property type="protein sequence ID" value="MBK4722745.1"/>
    <property type="molecule type" value="Genomic_DNA"/>
</dbReference>
<dbReference type="RefSeq" id="WP_200487128.1">
    <property type="nucleotide sequence ID" value="NZ_JAEPIV010000029.1"/>
</dbReference>
<keyword evidence="2" id="KW-1185">Reference proteome</keyword>
<accession>A0ABS1I6U6</accession>
<evidence type="ECO:0000313" key="1">
    <source>
        <dbReference type="EMBL" id="MBK4722745.1"/>
    </source>
</evidence>
<sequence>MADALPGDTVRICEGNFFVEFYELDGRRSITWRSLSGDREAAQRWVDERTTPAKEWLLPGEIVASLG</sequence>
<dbReference type="Proteomes" id="UP000654452">
    <property type="component" value="Unassembled WGS sequence"/>
</dbReference>
<protein>
    <submittedName>
        <fullName evidence="1">Uncharacterized protein</fullName>
    </submittedName>
</protein>
<name>A0ABS1I6U6_9PROT</name>
<reference evidence="1 2" key="1">
    <citation type="submission" date="2021-01" db="EMBL/GenBank/DDBJ databases">
        <title>Azospirillum sp. YIM DDC1 draft genome.</title>
        <authorList>
            <person name="Wang Y.-X."/>
        </authorList>
    </citation>
    <scope>NUCLEOTIDE SEQUENCE [LARGE SCALE GENOMIC DNA]</scope>
    <source>
        <strain evidence="1 2">YIM DDC1</strain>
    </source>
</reference>
<proteinExistence type="predicted"/>
<comment type="caution">
    <text evidence="1">The sequence shown here is derived from an EMBL/GenBank/DDBJ whole genome shotgun (WGS) entry which is preliminary data.</text>
</comment>
<organism evidence="1 2">
    <name type="scientific">Azospirillum aestuarii</name>
    <dbReference type="NCBI Taxonomy" id="2802052"/>
    <lineage>
        <taxon>Bacteria</taxon>
        <taxon>Pseudomonadati</taxon>
        <taxon>Pseudomonadota</taxon>
        <taxon>Alphaproteobacteria</taxon>
        <taxon>Rhodospirillales</taxon>
        <taxon>Azospirillaceae</taxon>
        <taxon>Azospirillum</taxon>
    </lineage>
</organism>
<gene>
    <name evidence="1" type="ORF">JJL56_28210</name>
</gene>
<evidence type="ECO:0000313" key="2">
    <source>
        <dbReference type="Proteomes" id="UP000654452"/>
    </source>
</evidence>